<evidence type="ECO:0000313" key="10">
    <source>
        <dbReference type="Proteomes" id="UP001153954"/>
    </source>
</evidence>
<dbReference type="SUPFAM" id="SSF53850">
    <property type="entry name" value="Periplasmic binding protein-like II"/>
    <property type="match status" value="1"/>
</dbReference>
<comment type="caution">
    <text evidence="9">The sequence shown here is derived from an EMBL/GenBank/DDBJ whole genome shotgun (WGS) entry which is preliminary data.</text>
</comment>
<name>A0AAU9UDD9_EUPED</name>
<feature type="transmembrane region" description="Helical" evidence="8">
    <location>
        <begin position="370"/>
        <end position="390"/>
    </location>
</feature>
<comment type="subcellular location">
    <subcellularLocation>
        <location evidence="1">Cell membrane</location>
        <topology evidence="1">Multi-pass membrane protein</topology>
    </subcellularLocation>
</comment>
<evidence type="ECO:0000256" key="1">
    <source>
        <dbReference type="ARBA" id="ARBA00004651"/>
    </source>
</evidence>
<keyword evidence="5 8" id="KW-0472">Membrane</keyword>
<dbReference type="EMBL" id="CAKOGL010000016">
    <property type="protein sequence ID" value="CAH2096048.1"/>
    <property type="molecule type" value="Genomic_DNA"/>
</dbReference>
<evidence type="ECO:0000256" key="5">
    <source>
        <dbReference type="ARBA" id="ARBA00023136"/>
    </source>
</evidence>
<dbReference type="Proteomes" id="UP001153954">
    <property type="component" value="Unassembled WGS sequence"/>
</dbReference>
<evidence type="ECO:0000256" key="4">
    <source>
        <dbReference type="ARBA" id="ARBA00022989"/>
    </source>
</evidence>
<keyword evidence="6" id="KW-0675">Receptor</keyword>
<keyword evidence="10" id="KW-1185">Reference proteome</keyword>
<dbReference type="Gene3D" id="3.40.190.10">
    <property type="entry name" value="Periplasmic binding protein-like II"/>
    <property type="match status" value="1"/>
</dbReference>
<dbReference type="PANTHER" id="PTHR42643:SF24">
    <property type="entry name" value="IONOTROPIC RECEPTOR 60A"/>
    <property type="match status" value="1"/>
</dbReference>
<evidence type="ECO:0000256" key="7">
    <source>
        <dbReference type="ARBA" id="ARBA00023180"/>
    </source>
</evidence>
<proteinExistence type="predicted"/>
<dbReference type="GO" id="GO:0005886">
    <property type="term" value="C:plasma membrane"/>
    <property type="evidence" value="ECO:0007669"/>
    <property type="project" value="UniProtKB-SubCell"/>
</dbReference>
<dbReference type="PANTHER" id="PTHR42643">
    <property type="entry name" value="IONOTROPIC RECEPTOR 20A-RELATED"/>
    <property type="match status" value="1"/>
</dbReference>
<keyword evidence="3 8" id="KW-0812">Transmembrane</keyword>
<dbReference type="AlphaFoldDB" id="A0AAU9UDD9"/>
<reference evidence="9" key="1">
    <citation type="submission" date="2022-03" db="EMBL/GenBank/DDBJ databases">
        <authorList>
            <person name="Tunstrom K."/>
        </authorList>
    </citation>
    <scope>NUCLEOTIDE SEQUENCE</scope>
</reference>
<evidence type="ECO:0000256" key="3">
    <source>
        <dbReference type="ARBA" id="ARBA00022692"/>
    </source>
</evidence>
<keyword evidence="4 8" id="KW-1133">Transmembrane helix</keyword>
<evidence type="ECO:0000313" key="9">
    <source>
        <dbReference type="EMBL" id="CAH2096048.1"/>
    </source>
</evidence>
<keyword evidence="2" id="KW-1003">Cell membrane</keyword>
<protein>
    <recommendedName>
        <fullName evidence="11">Ionotropic receptor</fullName>
    </recommendedName>
</protein>
<evidence type="ECO:0000256" key="8">
    <source>
        <dbReference type="SAM" id="Phobius"/>
    </source>
</evidence>
<evidence type="ECO:0000256" key="2">
    <source>
        <dbReference type="ARBA" id="ARBA00022475"/>
    </source>
</evidence>
<gene>
    <name evidence="9" type="ORF">EEDITHA_LOCUS11432</name>
</gene>
<organism evidence="9 10">
    <name type="scientific">Euphydryas editha</name>
    <name type="common">Edith's checkerspot</name>
    <dbReference type="NCBI Taxonomy" id="104508"/>
    <lineage>
        <taxon>Eukaryota</taxon>
        <taxon>Metazoa</taxon>
        <taxon>Ecdysozoa</taxon>
        <taxon>Arthropoda</taxon>
        <taxon>Hexapoda</taxon>
        <taxon>Insecta</taxon>
        <taxon>Pterygota</taxon>
        <taxon>Neoptera</taxon>
        <taxon>Endopterygota</taxon>
        <taxon>Lepidoptera</taxon>
        <taxon>Glossata</taxon>
        <taxon>Ditrysia</taxon>
        <taxon>Papilionoidea</taxon>
        <taxon>Nymphalidae</taxon>
        <taxon>Nymphalinae</taxon>
        <taxon>Euphydryas</taxon>
    </lineage>
</organism>
<dbReference type="InterPro" id="IPR052192">
    <property type="entry name" value="Insect_Ionotropic_Sensory_Rcpt"/>
</dbReference>
<evidence type="ECO:0008006" key="11">
    <source>
        <dbReference type="Google" id="ProtNLM"/>
    </source>
</evidence>
<keyword evidence="7" id="KW-0325">Glycoprotein</keyword>
<sequence>MFIVINSELITDSDNVEEQNIDIIAEIVLRNLKNNGWNNILFMGRLPDLLYHRLKKLPFTFTVTDVDTYYEPQPENLVPYHSNVIIMNCADMKEFENALKKIVTFPYWHPLSNIILYYHAPYSKEVTAKIFFSYWYYRAINVVIVQYDETEKSMIISYYSPYMTENYKFENIFGCWTAKKIGMQIENFEKSFVCEMQCHNVTSYTKIRASHLGTCIGFVTVSLKNAKKVQYLNLLEDKGKNLHGFTFYAYSVEVIPFFRIVEHKNKTYTFYQRDAAIWNTMAKLLNFTIDITPAVNTLKQKFNFELYISQVFSFSQRKVDLILYPLYQFDLILAEVDYTVPYIDSGVCILSHRAGFQTIIFDVNLVEKNISIIIEFLICLICIWFVFFIYNTEQIGKVSLDQAGKDFINTIKSVLSISLYKPPKRGSFRIFLGITMWCFFILSFSVQAAIISLFSVYKKDKEVDTFEDIIRKGYDIEGIASPDVVLPDTEEKYRIISSKIKTVKDLFGCVKKMENDSRRFCLIDCAIGRYLERNMLNKKGTQFLHLASYARIHSHYLNMIFHKNSPLTENYNKYIMKLFEAGLIKKWMEYRYFDFKEEATVKSLGMNDLGGIFECYGYLLVISFIVFLFEKILGLIFWVKHKFYKNDRKIKNISLKSVLKIKLPKVTFGKSNEVNTSTQTV</sequence>
<evidence type="ECO:0000256" key="6">
    <source>
        <dbReference type="ARBA" id="ARBA00023170"/>
    </source>
</evidence>
<feature type="transmembrane region" description="Helical" evidence="8">
    <location>
        <begin position="616"/>
        <end position="639"/>
    </location>
</feature>
<feature type="transmembrane region" description="Helical" evidence="8">
    <location>
        <begin position="430"/>
        <end position="457"/>
    </location>
</feature>
<accession>A0AAU9UDD9</accession>